<comment type="caution">
    <text evidence="2">The sequence shown here is derived from an EMBL/GenBank/DDBJ whole genome shotgun (WGS) entry which is preliminary data.</text>
</comment>
<dbReference type="EMBL" id="JACYNN010000030">
    <property type="protein sequence ID" value="MBD8109013.1"/>
    <property type="molecule type" value="Genomic_DNA"/>
</dbReference>
<reference evidence="2 3" key="1">
    <citation type="journal article" date="2020" name="FEMS Microbiol. Ecol.">
        <title>Temporal dynamics of bacterial communities during seed development and maturation.</title>
        <authorList>
            <person name="Chesneau G."/>
            <person name="Torres-Cortes G."/>
            <person name="Briand M."/>
            <person name="Darrasse A."/>
            <person name="Preveaux A."/>
            <person name="Marais C."/>
            <person name="Jacques M.A."/>
            <person name="Shade A."/>
            <person name="Barret M."/>
        </authorList>
    </citation>
    <scope>NUCLEOTIDE SEQUENCE [LARGE SCALE GENOMIC DNA]</scope>
    <source>
        <strain evidence="2 3">CFBP13732</strain>
    </source>
</reference>
<evidence type="ECO:0008006" key="4">
    <source>
        <dbReference type="Google" id="ProtNLM"/>
    </source>
</evidence>
<accession>A0ABR9A022</accession>
<sequence>MQNKTDVILLIFMVFVLLMIVARLCYRLNNKVHYGEVLEKRIRILEKEIDELHYPNIHLDKCRQSCEWHLVYMIETYTFMRNLSFVLKKTDLLDGLGCEMDKYHQYLSGAIKAGLKVFPDTVDKDIADGKGVVFAHKGDKINPLEHVPFRETLYFIDGDDKRQIDWMKQQKPDTVISKIVLVNGNIKTSGESLDAQVYFDQNGTLSRKFQLDAVPARVTVAADGKRLRVDTFAMEGEK</sequence>
<keyword evidence="3" id="KW-1185">Reference proteome</keyword>
<evidence type="ECO:0000256" key="1">
    <source>
        <dbReference type="SAM" id="Phobius"/>
    </source>
</evidence>
<dbReference type="Proteomes" id="UP000661012">
    <property type="component" value="Unassembled WGS sequence"/>
</dbReference>
<keyword evidence="1" id="KW-1133">Transmembrane helix</keyword>
<evidence type="ECO:0000313" key="3">
    <source>
        <dbReference type="Proteomes" id="UP000661012"/>
    </source>
</evidence>
<name>A0ABR9A022_9GAMM</name>
<feature type="transmembrane region" description="Helical" evidence="1">
    <location>
        <begin position="6"/>
        <end position="26"/>
    </location>
</feature>
<proteinExistence type="predicted"/>
<organism evidence="2 3">
    <name type="scientific">Erwinia persicina</name>
    <dbReference type="NCBI Taxonomy" id="55211"/>
    <lineage>
        <taxon>Bacteria</taxon>
        <taxon>Pseudomonadati</taxon>
        <taxon>Pseudomonadota</taxon>
        <taxon>Gammaproteobacteria</taxon>
        <taxon>Enterobacterales</taxon>
        <taxon>Erwiniaceae</taxon>
        <taxon>Erwinia</taxon>
    </lineage>
</organism>
<protein>
    <recommendedName>
        <fullName evidence="4">Type-F conjugative transfer system protein TraW</fullName>
    </recommendedName>
</protein>
<dbReference type="RefSeq" id="WP_191931265.1">
    <property type="nucleotide sequence ID" value="NZ_JACYNM010000030.1"/>
</dbReference>
<gene>
    <name evidence="2" type="ORF">IFT93_21835</name>
</gene>
<keyword evidence="1" id="KW-0472">Membrane</keyword>
<evidence type="ECO:0000313" key="2">
    <source>
        <dbReference type="EMBL" id="MBD8109013.1"/>
    </source>
</evidence>
<keyword evidence="1" id="KW-0812">Transmembrane</keyword>